<organism evidence="8 9">
    <name type="scientific">Hypholoma sublateritium (strain FD-334 SS-4)</name>
    <dbReference type="NCBI Taxonomy" id="945553"/>
    <lineage>
        <taxon>Eukaryota</taxon>
        <taxon>Fungi</taxon>
        <taxon>Dikarya</taxon>
        <taxon>Basidiomycota</taxon>
        <taxon>Agaricomycotina</taxon>
        <taxon>Agaricomycetes</taxon>
        <taxon>Agaricomycetidae</taxon>
        <taxon>Agaricales</taxon>
        <taxon>Agaricineae</taxon>
        <taxon>Strophariaceae</taxon>
        <taxon>Hypholoma</taxon>
    </lineage>
</organism>
<dbReference type="InterPro" id="IPR001958">
    <property type="entry name" value="Tet-R_TetA/multi-R_MdtG-like"/>
</dbReference>
<feature type="transmembrane region" description="Helical" evidence="7">
    <location>
        <begin position="751"/>
        <end position="776"/>
    </location>
</feature>
<proteinExistence type="predicted"/>
<sequence>MDSRRPSTHTRSFGSQEPLSGDTNPTPSTAHRILGRISFSSLRRGRPSFLTPRNGDSPSTPSTERPPIPTMMNGSGEAYMTPLPKLSMVVLSICMLGEFLSANVSTPFLLNMVRDFGEFKDEAEVAFWTGTLVSTFFLTQFLTSLLWATVAEKHGQRVVLLISLLGSAFTCLIFGTATTLQQAICIRLLQGIFGGAVGVARGCVAFVTDPSNEGRAYAILGFCWGLGGVAGAIIGGSFERPATKWPDIFGDVQVFNTYPYLLPCGLAASVTLLGSFLSLFLGRDGGPREGAIRLLPEKIITHPPIPEEEDSPQTPVFEDDDEPRGFVGIQKKLSRRFSDYFARRVPDAHERSGSPAGTPSSPALNARPDRTRTFSRTSKTNGSAYGYSGAYRSRLASNATINARRGSLSNSIRHRRATHTDGLRNSTSEAPNFAQRLLFANENSATNIANLWVAAAMNVDNEDPFESDAEDDEDNEESIDLGEPLTRAEDGGRGNTEMGAVGTPLGAGSTASPLARLSRSHRPSTANSLHPASSLRNISPLPHRTNSVSFSPMIPSSPRRLSMNVPTIFSHPGVKAPPAVLDAQHLLLGAAVDGPVPSPSQDALGTINESLPLVGARSQQDVESLAMTEKAPSLMSQLPIIVIIQYGVMALHTTTHDQIFMSYLVSDYKYGGLNLNAGHFAQLIALMCLAQIAYQFYLYPYVPPRGRFSHLAMFRIGTIMFIPAYLTVVLYRPLANKNSADDSNPLLMLGAWFFSRAVRYCGTTFGYTAISILLNYMTPPNAVGYANGIAQSIVSLARCVGPVIGGYLWAVSVKDGPSGYYFGFVVCAGVCALTVLQSFLIR</sequence>
<feature type="transmembrane region" description="Helical" evidence="7">
    <location>
        <begin position="159"/>
        <end position="180"/>
    </location>
</feature>
<dbReference type="OMA" id="NVDNEDP"/>
<dbReference type="Proteomes" id="UP000054270">
    <property type="component" value="Unassembled WGS sequence"/>
</dbReference>
<evidence type="ECO:0000256" key="6">
    <source>
        <dbReference type="SAM" id="MobiDB-lite"/>
    </source>
</evidence>
<feature type="compositionally biased region" description="Acidic residues" evidence="6">
    <location>
        <begin position="306"/>
        <end position="322"/>
    </location>
</feature>
<feature type="compositionally biased region" description="Low complexity" evidence="6">
    <location>
        <begin position="353"/>
        <end position="363"/>
    </location>
</feature>
<dbReference type="GO" id="GO:0016020">
    <property type="term" value="C:membrane"/>
    <property type="evidence" value="ECO:0007669"/>
    <property type="project" value="UniProtKB-SubCell"/>
</dbReference>
<keyword evidence="4 7" id="KW-1133">Transmembrane helix</keyword>
<gene>
    <name evidence="8" type="ORF">HYPSUDRAFT_138175</name>
</gene>
<feature type="compositionally biased region" description="Acidic residues" evidence="6">
    <location>
        <begin position="463"/>
        <end position="480"/>
    </location>
</feature>
<evidence type="ECO:0000256" key="5">
    <source>
        <dbReference type="ARBA" id="ARBA00023136"/>
    </source>
</evidence>
<feature type="transmembrane region" description="Helical" evidence="7">
    <location>
        <begin position="125"/>
        <end position="147"/>
    </location>
</feature>
<feature type="compositionally biased region" description="Polar residues" evidence="6">
    <location>
        <begin position="9"/>
        <end position="29"/>
    </location>
</feature>
<evidence type="ECO:0000256" key="4">
    <source>
        <dbReference type="ARBA" id="ARBA00022989"/>
    </source>
</evidence>
<dbReference type="InterPro" id="IPR011701">
    <property type="entry name" value="MFS"/>
</dbReference>
<evidence type="ECO:0000256" key="3">
    <source>
        <dbReference type="ARBA" id="ARBA00022692"/>
    </source>
</evidence>
<evidence type="ECO:0000256" key="7">
    <source>
        <dbReference type="SAM" id="Phobius"/>
    </source>
</evidence>
<protein>
    <recommendedName>
        <fullName evidence="10">Major facilitator superfamily (MFS) profile domain-containing protein</fullName>
    </recommendedName>
</protein>
<feature type="transmembrane region" description="Helical" evidence="7">
    <location>
        <begin position="638"/>
        <end position="660"/>
    </location>
</feature>
<keyword evidence="5 7" id="KW-0472">Membrane</keyword>
<feature type="region of interest" description="Disordered" evidence="6">
    <location>
        <begin position="519"/>
        <end position="543"/>
    </location>
</feature>
<feature type="transmembrane region" description="Helical" evidence="7">
    <location>
        <begin position="788"/>
        <end position="809"/>
    </location>
</feature>
<dbReference type="OrthoDB" id="10262656at2759"/>
<feature type="region of interest" description="Disordered" evidence="6">
    <location>
        <begin position="345"/>
        <end position="382"/>
    </location>
</feature>
<feature type="transmembrane region" description="Helical" evidence="7">
    <location>
        <begin position="821"/>
        <end position="841"/>
    </location>
</feature>
<accession>A0A0D2MHM2</accession>
<dbReference type="EMBL" id="KN817545">
    <property type="protein sequence ID" value="KJA23143.1"/>
    <property type="molecule type" value="Genomic_DNA"/>
</dbReference>
<feature type="compositionally biased region" description="Polar residues" evidence="6">
    <location>
        <begin position="523"/>
        <end position="537"/>
    </location>
</feature>
<evidence type="ECO:0000313" key="9">
    <source>
        <dbReference type="Proteomes" id="UP000054270"/>
    </source>
</evidence>
<evidence type="ECO:0000313" key="8">
    <source>
        <dbReference type="EMBL" id="KJA23143.1"/>
    </source>
</evidence>
<comment type="subcellular location">
    <subcellularLocation>
        <location evidence="1">Membrane</location>
        <topology evidence="1">Multi-pass membrane protein</topology>
    </subcellularLocation>
</comment>
<keyword evidence="9" id="KW-1185">Reference proteome</keyword>
<feature type="compositionally biased region" description="Polar residues" evidence="6">
    <location>
        <begin position="54"/>
        <end position="63"/>
    </location>
</feature>
<dbReference type="PANTHER" id="PTHR23504">
    <property type="entry name" value="MAJOR FACILITATOR SUPERFAMILY DOMAIN-CONTAINING PROTEIN 10"/>
    <property type="match status" value="1"/>
</dbReference>
<reference evidence="9" key="1">
    <citation type="submission" date="2014-04" db="EMBL/GenBank/DDBJ databases">
        <title>Evolutionary Origins and Diversification of the Mycorrhizal Mutualists.</title>
        <authorList>
            <consortium name="DOE Joint Genome Institute"/>
            <consortium name="Mycorrhizal Genomics Consortium"/>
            <person name="Kohler A."/>
            <person name="Kuo A."/>
            <person name="Nagy L.G."/>
            <person name="Floudas D."/>
            <person name="Copeland A."/>
            <person name="Barry K.W."/>
            <person name="Cichocki N."/>
            <person name="Veneault-Fourrey C."/>
            <person name="LaButti K."/>
            <person name="Lindquist E.A."/>
            <person name="Lipzen A."/>
            <person name="Lundell T."/>
            <person name="Morin E."/>
            <person name="Murat C."/>
            <person name="Riley R."/>
            <person name="Ohm R."/>
            <person name="Sun H."/>
            <person name="Tunlid A."/>
            <person name="Henrissat B."/>
            <person name="Grigoriev I.V."/>
            <person name="Hibbett D.S."/>
            <person name="Martin F."/>
        </authorList>
    </citation>
    <scope>NUCLEOTIDE SEQUENCE [LARGE SCALE GENOMIC DNA]</scope>
    <source>
        <strain evidence="9">FD-334 SS-4</strain>
    </source>
</reference>
<keyword evidence="3 7" id="KW-0812">Transmembrane</keyword>
<dbReference type="GO" id="GO:0022857">
    <property type="term" value="F:transmembrane transporter activity"/>
    <property type="evidence" value="ECO:0007669"/>
    <property type="project" value="InterPro"/>
</dbReference>
<dbReference type="Pfam" id="PF07690">
    <property type="entry name" value="MFS_1"/>
    <property type="match status" value="1"/>
</dbReference>
<dbReference type="AlphaFoldDB" id="A0A0D2MHM2"/>
<dbReference type="Gene3D" id="1.20.1250.20">
    <property type="entry name" value="MFS general substrate transporter like domains"/>
    <property type="match status" value="2"/>
</dbReference>
<feature type="transmembrane region" description="Helical" evidence="7">
    <location>
        <begin position="680"/>
        <end position="699"/>
    </location>
</feature>
<feature type="region of interest" description="Disordered" evidence="6">
    <location>
        <begin position="463"/>
        <end position="498"/>
    </location>
</feature>
<dbReference type="PANTHER" id="PTHR23504:SF17">
    <property type="entry name" value="MAJOR FACILITATOR SUPERFAMILY (MFS) PROFILE DOMAIN-CONTAINING PROTEIN"/>
    <property type="match status" value="1"/>
</dbReference>
<feature type="transmembrane region" description="Helical" evidence="7">
    <location>
        <begin position="86"/>
        <end position="105"/>
    </location>
</feature>
<evidence type="ECO:0000256" key="2">
    <source>
        <dbReference type="ARBA" id="ARBA00022448"/>
    </source>
</evidence>
<evidence type="ECO:0000256" key="1">
    <source>
        <dbReference type="ARBA" id="ARBA00004141"/>
    </source>
</evidence>
<feature type="region of interest" description="Disordered" evidence="6">
    <location>
        <begin position="1"/>
        <end position="75"/>
    </location>
</feature>
<feature type="transmembrane region" description="Helical" evidence="7">
    <location>
        <begin position="711"/>
        <end position="731"/>
    </location>
</feature>
<evidence type="ECO:0008006" key="10">
    <source>
        <dbReference type="Google" id="ProtNLM"/>
    </source>
</evidence>
<feature type="transmembrane region" description="Helical" evidence="7">
    <location>
        <begin position="258"/>
        <end position="281"/>
    </location>
</feature>
<dbReference type="SUPFAM" id="SSF103473">
    <property type="entry name" value="MFS general substrate transporter"/>
    <property type="match status" value="2"/>
</dbReference>
<dbReference type="InterPro" id="IPR036259">
    <property type="entry name" value="MFS_trans_sf"/>
</dbReference>
<feature type="transmembrane region" description="Helical" evidence="7">
    <location>
        <begin position="216"/>
        <end position="238"/>
    </location>
</feature>
<name>A0A0D2MHM2_HYPSF</name>
<feature type="region of interest" description="Disordered" evidence="6">
    <location>
        <begin position="302"/>
        <end position="324"/>
    </location>
</feature>
<keyword evidence="2" id="KW-0813">Transport</keyword>
<dbReference type="PRINTS" id="PR01035">
    <property type="entry name" value="TCRTETA"/>
</dbReference>